<evidence type="ECO:0000313" key="2">
    <source>
        <dbReference type="Proteomes" id="UP001597492"/>
    </source>
</evidence>
<dbReference type="EMBL" id="JBHUNE010000006">
    <property type="protein sequence ID" value="MFD2758500.1"/>
    <property type="molecule type" value="Genomic_DNA"/>
</dbReference>
<organism evidence="1 2">
    <name type="scientific">Gulosibacter faecalis</name>
    <dbReference type="NCBI Taxonomy" id="272240"/>
    <lineage>
        <taxon>Bacteria</taxon>
        <taxon>Bacillati</taxon>
        <taxon>Actinomycetota</taxon>
        <taxon>Actinomycetes</taxon>
        <taxon>Micrococcales</taxon>
        <taxon>Microbacteriaceae</taxon>
        <taxon>Gulosibacter</taxon>
    </lineage>
</organism>
<comment type="caution">
    <text evidence="1">The sequence shown here is derived from an EMBL/GenBank/DDBJ whole genome shotgun (WGS) entry which is preliminary data.</text>
</comment>
<dbReference type="Gene3D" id="3.30.530.20">
    <property type="match status" value="1"/>
</dbReference>
<dbReference type="RefSeq" id="WP_019617758.1">
    <property type="nucleotide sequence ID" value="NZ_JBHUNE010000006.1"/>
</dbReference>
<protein>
    <submittedName>
        <fullName evidence="1">SRPBCC family protein</fullName>
    </submittedName>
</protein>
<sequence length="152" mass="16693">MSATTNQLSATRVIDAATNEILDVLTLPQRHPEFDGTGMVRSDEKSQRIQQVGDTFTMNMHNEVMGDYQMENHVVAFADNQLVGWQPSSPGKEPGGWEWVYELNAIDGGSTEATLTYDWSKVTDPSLLRSFPVTDEAGLEESLNQLAAAVSS</sequence>
<name>A0ABW5V1L1_9MICO</name>
<dbReference type="Proteomes" id="UP001597492">
    <property type="component" value="Unassembled WGS sequence"/>
</dbReference>
<proteinExistence type="predicted"/>
<accession>A0ABW5V1L1</accession>
<evidence type="ECO:0000313" key="1">
    <source>
        <dbReference type="EMBL" id="MFD2758500.1"/>
    </source>
</evidence>
<gene>
    <name evidence="1" type="ORF">ACFSW7_08925</name>
</gene>
<dbReference type="CDD" id="cd07825">
    <property type="entry name" value="SRPBCC_7"/>
    <property type="match status" value="1"/>
</dbReference>
<reference evidence="2" key="1">
    <citation type="journal article" date="2019" name="Int. J. Syst. Evol. Microbiol.">
        <title>The Global Catalogue of Microorganisms (GCM) 10K type strain sequencing project: providing services to taxonomists for standard genome sequencing and annotation.</title>
        <authorList>
            <consortium name="The Broad Institute Genomics Platform"/>
            <consortium name="The Broad Institute Genome Sequencing Center for Infectious Disease"/>
            <person name="Wu L."/>
            <person name="Ma J."/>
        </authorList>
    </citation>
    <scope>NUCLEOTIDE SEQUENCE [LARGE SCALE GENOMIC DNA]</scope>
    <source>
        <strain evidence="2">TISTR 1514</strain>
    </source>
</reference>
<dbReference type="InterPro" id="IPR023393">
    <property type="entry name" value="START-like_dom_sf"/>
</dbReference>
<keyword evidence="2" id="KW-1185">Reference proteome</keyword>
<dbReference type="SUPFAM" id="SSF55961">
    <property type="entry name" value="Bet v1-like"/>
    <property type="match status" value="1"/>
</dbReference>